<dbReference type="InterPro" id="IPR011701">
    <property type="entry name" value="MFS"/>
</dbReference>
<name>A0A7S3FIQ9_9VIRI</name>
<dbReference type="GO" id="GO:0016020">
    <property type="term" value="C:membrane"/>
    <property type="evidence" value="ECO:0007669"/>
    <property type="project" value="UniProtKB-SubCell"/>
</dbReference>
<feature type="transmembrane region" description="Helical" evidence="7">
    <location>
        <begin position="266"/>
        <end position="285"/>
    </location>
</feature>
<dbReference type="InterPro" id="IPR050382">
    <property type="entry name" value="MFS_Na/Anion_cotransporter"/>
</dbReference>
<dbReference type="Gene3D" id="1.20.1250.20">
    <property type="entry name" value="MFS general substrate transporter like domains"/>
    <property type="match status" value="2"/>
</dbReference>
<reference evidence="9" key="1">
    <citation type="submission" date="2021-01" db="EMBL/GenBank/DDBJ databases">
        <authorList>
            <person name="Corre E."/>
            <person name="Pelletier E."/>
            <person name="Niang G."/>
            <person name="Scheremetjew M."/>
            <person name="Finn R."/>
            <person name="Kale V."/>
            <person name="Holt S."/>
            <person name="Cochrane G."/>
            <person name="Meng A."/>
            <person name="Brown T."/>
            <person name="Cohen L."/>
        </authorList>
    </citation>
    <scope>NUCLEOTIDE SEQUENCE</scope>
    <source>
        <strain evidence="9">RCC927</strain>
    </source>
</reference>
<dbReference type="SUPFAM" id="SSF103473">
    <property type="entry name" value="MFS general substrate transporter"/>
    <property type="match status" value="1"/>
</dbReference>
<dbReference type="InterPro" id="IPR036259">
    <property type="entry name" value="MFS_trans_sf"/>
</dbReference>
<dbReference type="InterPro" id="IPR020846">
    <property type="entry name" value="MFS_dom"/>
</dbReference>
<dbReference type="PROSITE" id="PS50850">
    <property type="entry name" value="MFS"/>
    <property type="match status" value="1"/>
</dbReference>
<evidence type="ECO:0000256" key="1">
    <source>
        <dbReference type="ARBA" id="ARBA00004141"/>
    </source>
</evidence>
<feature type="region of interest" description="Disordered" evidence="6">
    <location>
        <begin position="78"/>
        <end position="103"/>
    </location>
</feature>
<evidence type="ECO:0000313" key="9">
    <source>
        <dbReference type="EMBL" id="CAE0146257.1"/>
    </source>
</evidence>
<dbReference type="GO" id="GO:0022857">
    <property type="term" value="F:transmembrane transporter activity"/>
    <property type="evidence" value="ECO:0007669"/>
    <property type="project" value="InterPro"/>
</dbReference>
<keyword evidence="2 7" id="KW-0812">Transmembrane</keyword>
<evidence type="ECO:0000256" key="7">
    <source>
        <dbReference type="SAM" id="Phobius"/>
    </source>
</evidence>
<dbReference type="AlphaFoldDB" id="A0A7S3FIQ9"/>
<gene>
    <name evidence="9" type="ORF">PSIN1315_LOCUS10763</name>
</gene>
<comment type="subcellular location">
    <subcellularLocation>
        <location evidence="1">Membrane</location>
        <topology evidence="1">Multi-pass membrane protein</topology>
    </subcellularLocation>
</comment>
<protein>
    <recommendedName>
        <fullName evidence="8">Major facilitator superfamily (MFS) profile domain-containing protein</fullName>
    </recommendedName>
</protein>
<feature type="transmembrane region" description="Helical" evidence="7">
    <location>
        <begin position="316"/>
        <end position="337"/>
    </location>
</feature>
<organism evidence="9">
    <name type="scientific">Prasinoderma singulare</name>
    <dbReference type="NCBI Taxonomy" id="676789"/>
    <lineage>
        <taxon>Eukaryota</taxon>
        <taxon>Viridiplantae</taxon>
        <taxon>Prasinodermophyta</taxon>
        <taxon>Prasinodermophyceae</taxon>
        <taxon>Prasinodermales</taxon>
        <taxon>Prasinodermaceae</taxon>
        <taxon>Prasinoderma</taxon>
    </lineage>
</organism>
<feature type="transmembrane region" description="Helical" evidence="7">
    <location>
        <begin position="357"/>
        <end position="379"/>
    </location>
</feature>
<keyword evidence="4 7" id="KW-0472">Membrane</keyword>
<accession>A0A7S3FIQ9</accession>
<dbReference type="Pfam" id="PF07690">
    <property type="entry name" value="MFS_1"/>
    <property type="match status" value="1"/>
</dbReference>
<sequence length="518" mass="54012">MAAQAVARSGGVVRATGGARGRVNPARRGVRTAQDVPSHSKPQLGEHRRGARACLCCAAPRPARGDPASPRHKRLLARAQVQGAAQQPGSGPPRASLGQQTPQQRRSMYTHMLLCSLANALSDMDKVCLSVAIVPMAAAFGWTAAAQGAVQSAFFWGFTLSQVPGGAAASRYTGKRMLALGVLLWSVGTLVAPMAAASVPLLCLTRMIVGLGEGFSPTATTDMIARYVPRQERARAVGIVFSGFNVGNVVGLLVTPPLIALFGWQAVFYAFGAAGAVWLAVWLALPAPDEPVGAKKIGRVRLSELPWRAFAQNRTMWGVSAAHFADSFGKFTILAWLPTFFVQRFGASLSEAALYSLMPPTIGILVAGVASTWVDAKIARGEDVTSVRRQAWTVAALGPAVCLTLAALAPGKIGAVLGLTVALGSARFALASLFCIHQDLSKRHAPTLLGITSSVGSLGGIVGTALTGLLLKASANLAPAQSWALSLFAPIIVVYLVGYVAWAALVSAEPVAFESPRP</sequence>
<feature type="transmembrane region" description="Helical" evidence="7">
    <location>
        <begin position="178"/>
        <end position="204"/>
    </location>
</feature>
<comment type="similarity">
    <text evidence="5">Belongs to the major facilitator superfamily. Sodium/anion cotransporter (TC 2.A.1.14) family.</text>
</comment>
<evidence type="ECO:0000256" key="6">
    <source>
        <dbReference type="SAM" id="MobiDB-lite"/>
    </source>
</evidence>
<evidence type="ECO:0000256" key="5">
    <source>
        <dbReference type="ARBA" id="ARBA00024362"/>
    </source>
</evidence>
<feature type="domain" description="Major facilitator superfamily (MFS) profile" evidence="8">
    <location>
        <begin position="111"/>
        <end position="510"/>
    </location>
</feature>
<dbReference type="PANTHER" id="PTHR11662:SF243">
    <property type="entry name" value="ANION TRANSPORTER 6, CHLOROPLASTIC-RELATED"/>
    <property type="match status" value="1"/>
</dbReference>
<feature type="transmembrane region" description="Helical" evidence="7">
    <location>
        <begin position="236"/>
        <end position="260"/>
    </location>
</feature>
<evidence type="ECO:0000256" key="3">
    <source>
        <dbReference type="ARBA" id="ARBA00022989"/>
    </source>
</evidence>
<keyword evidence="3 7" id="KW-1133">Transmembrane helix</keyword>
<evidence type="ECO:0000256" key="2">
    <source>
        <dbReference type="ARBA" id="ARBA00022692"/>
    </source>
</evidence>
<evidence type="ECO:0000259" key="8">
    <source>
        <dbReference type="PROSITE" id="PS50850"/>
    </source>
</evidence>
<evidence type="ECO:0000256" key="4">
    <source>
        <dbReference type="ARBA" id="ARBA00023136"/>
    </source>
</evidence>
<feature type="transmembrane region" description="Helical" evidence="7">
    <location>
        <begin position="127"/>
        <end position="158"/>
    </location>
</feature>
<dbReference type="PANTHER" id="PTHR11662">
    <property type="entry name" value="SOLUTE CARRIER FAMILY 17"/>
    <property type="match status" value="1"/>
</dbReference>
<feature type="transmembrane region" description="Helical" evidence="7">
    <location>
        <begin position="483"/>
        <end position="508"/>
    </location>
</feature>
<proteinExistence type="inferred from homology"/>
<dbReference type="EMBL" id="HBHY01016615">
    <property type="protein sequence ID" value="CAE0146257.1"/>
    <property type="molecule type" value="Transcribed_RNA"/>
</dbReference>
<feature type="compositionally biased region" description="Low complexity" evidence="6">
    <location>
        <begin position="1"/>
        <end position="23"/>
    </location>
</feature>
<feature type="transmembrane region" description="Helical" evidence="7">
    <location>
        <begin position="448"/>
        <end position="471"/>
    </location>
</feature>
<feature type="transmembrane region" description="Helical" evidence="7">
    <location>
        <begin position="391"/>
        <end position="409"/>
    </location>
</feature>
<feature type="region of interest" description="Disordered" evidence="6">
    <location>
        <begin position="1"/>
        <end position="47"/>
    </location>
</feature>